<name>A0AAE0W1C8_9BIVA</name>
<evidence type="ECO:0000313" key="2">
    <source>
        <dbReference type="EMBL" id="KAK3596700.1"/>
    </source>
</evidence>
<feature type="region of interest" description="Disordered" evidence="1">
    <location>
        <begin position="284"/>
        <end position="303"/>
    </location>
</feature>
<dbReference type="EMBL" id="JAEAOA010002221">
    <property type="protein sequence ID" value="KAK3596700.1"/>
    <property type="molecule type" value="Genomic_DNA"/>
</dbReference>
<dbReference type="PANTHER" id="PTHR46717">
    <property type="entry name" value="E3 UBIQUITIN-PROTEIN LIGASE RNF180"/>
    <property type="match status" value="1"/>
</dbReference>
<keyword evidence="3" id="KW-1185">Reference proteome</keyword>
<sequence>MFHHIFADRESKETCNLSDGAENSVWFIDLETSPSWIQNLVTKAKWMKGKLVCPKCQGRLGSFDFIKTLKCPCLNHKLPSIHILKARVDAETPNLQLISNSQDIHWPIKIWEILPMAKTEEDSQSFQLYRTWPRSDIQKDDLPVRALEVHSGSCFGTTCAAKVENQEQMSLMDHNLRGNSVLGGVNLQNEESSALRGIDLLGRHQESNAVNLSKTSLDKNTDVCRNKNTIYYRVERSNSSINMDTSKTTNYLMQNRTGISGDNSGNQSISGSIEDVLIEQDLYSDLPSSSSTTRRRKDRRKNRFTVLQDQTPSEVHSASSTKQEDDTQAVLVIPEENLCSLLGSVLQSTLVLPLSACVL</sequence>
<protein>
    <submittedName>
        <fullName evidence="2">Uncharacterized protein</fullName>
    </submittedName>
</protein>
<dbReference type="GO" id="GO:0032436">
    <property type="term" value="P:positive regulation of proteasomal ubiquitin-dependent protein catabolic process"/>
    <property type="evidence" value="ECO:0007669"/>
    <property type="project" value="TreeGrafter"/>
</dbReference>
<accession>A0AAE0W1C8</accession>
<comment type="caution">
    <text evidence="2">The sequence shown here is derived from an EMBL/GenBank/DDBJ whole genome shotgun (WGS) entry which is preliminary data.</text>
</comment>
<dbReference type="GO" id="GO:0031624">
    <property type="term" value="F:ubiquitin conjugating enzyme binding"/>
    <property type="evidence" value="ECO:0007669"/>
    <property type="project" value="TreeGrafter"/>
</dbReference>
<feature type="compositionally biased region" description="Basic residues" evidence="1">
    <location>
        <begin position="293"/>
        <end position="303"/>
    </location>
</feature>
<organism evidence="2 3">
    <name type="scientific">Potamilus streckersoni</name>
    <dbReference type="NCBI Taxonomy" id="2493646"/>
    <lineage>
        <taxon>Eukaryota</taxon>
        <taxon>Metazoa</taxon>
        <taxon>Spiralia</taxon>
        <taxon>Lophotrochozoa</taxon>
        <taxon>Mollusca</taxon>
        <taxon>Bivalvia</taxon>
        <taxon>Autobranchia</taxon>
        <taxon>Heteroconchia</taxon>
        <taxon>Palaeoheterodonta</taxon>
        <taxon>Unionida</taxon>
        <taxon>Unionoidea</taxon>
        <taxon>Unionidae</taxon>
        <taxon>Ambleminae</taxon>
        <taxon>Lampsilini</taxon>
        <taxon>Potamilus</taxon>
    </lineage>
</organism>
<reference evidence="2" key="3">
    <citation type="submission" date="2023-05" db="EMBL/GenBank/DDBJ databases">
        <authorList>
            <person name="Smith C.H."/>
        </authorList>
    </citation>
    <scope>NUCLEOTIDE SEQUENCE</scope>
    <source>
        <strain evidence="2">CHS0354</strain>
        <tissue evidence="2">Mantle</tissue>
    </source>
</reference>
<dbReference type="AlphaFoldDB" id="A0AAE0W1C8"/>
<dbReference type="PANTHER" id="PTHR46717:SF1">
    <property type="entry name" value="E3 UBIQUITIN-PROTEIN LIGASE RNF180"/>
    <property type="match status" value="1"/>
</dbReference>
<dbReference type="GO" id="GO:0061630">
    <property type="term" value="F:ubiquitin protein ligase activity"/>
    <property type="evidence" value="ECO:0007669"/>
    <property type="project" value="InterPro"/>
</dbReference>
<dbReference type="GO" id="GO:0042428">
    <property type="term" value="P:serotonin metabolic process"/>
    <property type="evidence" value="ECO:0007669"/>
    <property type="project" value="TreeGrafter"/>
</dbReference>
<evidence type="ECO:0000313" key="3">
    <source>
        <dbReference type="Proteomes" id="UP001195483"/>
    </source>
</evidence>
<proteinExistence type="predicted"/>
<dbReference type="InterPro" id="IPR033263">
    <property type="entry name" value="RNF180"/>
</dbReference>
<dbReference type="GO" id="GO:0042415">
    <property type="term" value="P:norepinephrine metabolic process"/>
    <property type="evidence" value="ECO:0007669"/>
    <property type="project" value="TreeGrafter"/>
</dbReference>
<dbReference type="GO" id="GO:0005789">
    <property type="term" value="C:endoplasmic reticulum membrane"/>
    <property type="evidence" value="ECO:0007669"/>
    <property type="project" value="TreeGrafter"/>
</dbReference>
<dbReference type="GO" id="GO:0000209">
    <property type="term" value="P:protein polyubiquitination"/>
    <property type="evidence" value="ECO:0007669"/>
    <property type="project" value="InterPro"/>
</dbReference>
<gene>
    <name evidence="2" type="ORF">CHS0354_038037</name>
</gene>
<evidence type="ECO:0000256" key="1">
    <source>
        <dbReference type="SAM" id="MobiDB-lite"/>
    </source>
</evidence>
<reference evidence="2" key="2">
    <citation type="journal article" date="2021" name="Genome Biol. Evol.">
        <title>Developing a high-quality reference genome for a parasitic bivalve with doubly uniparental inheritance (Bivalvia: Unionida).</title>
        <authorList>
            <person name="Smith C.H."/>
        </authorList>
    </citation>
    <scope>NUCLEOTIDE SEQUENCE</scope>
    <source>
        <strain evidence="2">CHS0354</strain>
        <tissue evidence="2">Mantle</tissue>
    </source>
</reference>
<dbReference type="Proteomes" id="UP001195483">
    <property type="component" value="Unassembled WGS sequence"/>
</dbReference>
<reference evidence="2" key="1">
    <citation type="journal article" date="2021" name="Genome Biol. Evol.">
        <title>A High-Quality Reference Genome for a Parasitic Bivalve with Doubly Uniparental Inheritance (Bivalvia: Unionida).</title>
        <authorList>
            <person name="Smith C.H."/>
        </authorList>
    </citation>
    <scope>NUCLEOTIDE SEQUENCE</scope>
    <source>
        <strain evidence="2">CHS0354</strain>
    </source>
</reference>